<dbReference type="EMBL" id="LR215050">
    <property type="protein sequence ID" value="VEU83300.1"/>
    <property type="molecule type" value="Genomic_DNA"/>
</dbReference>
<proteinExistence type="predicted"/>
<dbReference type="PROSITE" id="PS51257">
    <property type="entry name" value="PROKAR_LIPOPROTEIN"/>
    <property type="match status" value="1"/>
</dbReference>
<feature type="chain" id="PRO_5019237168" description="DUF4886 domain-containing protein" evidence="1">
    <location>
        <begin position="20"/>
        <end position="1304"/>
    </location>
</feature>
<dbReference type="Pfam" id="PF16227">
    <property type="entry name" value="DUF4886"/>
    <property type="match status" value="1"/>
</dbReference>
<organism evidence="3 4">
    <name type="scientific">Acholeplasma hippikon</name>
    <dbReference type="NCBI Taxonomy" id="264636"/>
    <lineage>
        <taxon>Bacteria</taxon>
        <taxon>Bacillati</taxon>
        <taxon>Mycoplasmatota</taxon>
        <taxon>Mollicutes</taxon>
        <taxon>Acholeplasmatales</taxon>
        <taxon>Acholeplasmataceae</taxon>
        <taxon>Acholeplasma</taxon>
    </lineage>
</organism>
<dbReference type="Proteomes" id="UP000290909">
    <property type="component" value="Chromosome"/>
</dbReference>
<accession>A0A449BLI5</accession>
<gene>
    <name evidence="3" type="ORF">NCTC10172_01375</name>
</gene>
<feature type="domain" description="DUF4886" evidence="2">
    <location>
        <begin position="158"/>
        <end position="394"/>
    </location>
</feature>
<protein>
    <recommendedName>
        <fullName evidence="2">DUF4886 domain-containing protein</fullName>
    </recommendedName>
</protein>
<reference evidence="3 4" key="1">
    <citation type="submission" date="2019-01" db="EMBL/GenBank/DDBJ databases">
        <authorList>
            <consortium name="Pathogen Informatics"/>
        </authorList>
    </citation>
    <scope>NUCLEOTIDE SEQUENCE [LARGE SCALE GENOMIC DNA]</scope>
    <source>
        <strain evidence="3 4">NCTC10172</strain>
    </source>
</reference>
<dbReference type="KEGG" id="ahk:NCTC10172_01375"/>
<keyword evidence="4" id="KW-1185">Reference proteome</keyword>
<dbReference type="InterPro" id="IPR032616">
    <property type="entry name" value="DUF4886"/>
</dbReference>
<feature type="signal peptide" evidence="1">
    <location>
        <begin position="1"/>
        <end position="19"/>
    </location>
</feature>
<evidence type="ECO:0000259" key="2">
    <source>
        <dbReference type="Pfam" id="PF16227"/>
    </source>
</evidence>
<evidence type="ECO:0000313" key="4">
    <source>
        <dbReference type="Proteomes" id="UP000290909"/>
    </source>
</evidence>
<evidence type="ECO:0000313" key="3">
    <source>
        <dbReference type="EMBL" id="VEU83300.1"/>
    </source>
</evidence>
<evidence type="ECO:0000256" key="1">
    <source>
        <dbReference type="SAM" id="SignalP"/>
    </source>
</evidence>
<name>A0A449BLI5_9MOLU</name>
<sequence>MKKFLAVLLLFVGALVLIACDKPDDGDKTPTVVATGIMLSDTEGQGSASDPFVFTLKEGETISSTITVAPTNVTRNLMFTLVKKVGDTFQPLASGDIAGIELTSENGNQKLSFKALKAGTHYLTIGQDSVLVYVMITVTSDNVEPEPDPDVDFTKTLKVLAIGNSFSQDGMSYLYQIAKSYGVEEVILGNLVIGGAELSQHANNAASNSNAYLYQKNTSGSWVDQSGKSLLYGLEDEDWDIITVQQASGKSGRPEYYDPHLDNLLTYIETHKTNEKARIYWHLTWAYQQNSTHAEFPFYESKQSVMYDAIINTYNQKVKVHTEIKGIIPSGTAVQNVRTSFIGDNMTHDGYHLNSSVGRYTASLTWFKAITKLSIDNITYRPSGVSDEQALAIKEGVNNAIVKPLEITLSTYTEDGGELNLSLHTLLTLNWQLGYYVSTDSYNIYTNASNTKYFTTHDYILSKENLPVGSVLMIEDGYHYRVNYFKAIEGPTTGNVRSDNLTAPVVVIDEAWWGDFNYVAFNVAHRGSSTDITNTFQTVASKMKIYAAPNATLPPRPHIDMPLTFVSGYWNDNATQITNNGGSFDKGFAASNVLSKASLEMYEKVTIATGYKVRVVFFEYDGYGGYKVLYRTANVQGTIMLDELFWEDYLYMGFNISSEPSTDISGMLAELPSKIVFGEKELIDHEDKPLGFELGFYELEATSKTLEDTYATTNIVTRQYLSSMLTMTVLEGYEVKAVFFTYDGAGTYKAVHKSEALTGEVLLNNNFWGAQAFVAFEITKVEPADLTAELETLISKVVFSDQPLVEHEDKPLTFISGYWADNATKVTNAGGSFDLGFAASNVFSRSYIEAYSQIIIESGYQVRAIFLTYDGFGGYKVVLRSSNIQGTITLDNAFLGNYEYFAFNIASVPSSDLSGQLETLPSKLTFVEKVNEEGINYNFVSGYWADAATNITNTGTSFDLGFAATTNPMHKDKFADITSFVVAQGFQVRVVYFTPQNGGWKVLYRTANFTGEIFMDDTFWGTYEYVGFNISSVPSSNLSSVLDTLASKITFMEGEIIPHVDEALTYVSGYWNDGGTAVTNNGGSFDLGFAASNVLSKAYLMNYTHIYIPSTHQARIVFLSYDNRGTYTVLLRTDNTNGLIKIDESFFKNYQYVALTVSSLPSTDLSTKLEDLALIIELQVNEQTPEAIDFSLGYWSAGNSRLDTTSSNHVSFIGSNVLTKDFVGVETTLTIEEGYQVRIIFFTVDHNIAKVALRTDNYTGTVLLTEELWGSYNYIGFNISKVGTPNISTEIELTATKITLTKAS</sequence>
<keyword evidence="1" id="KW-0732">Signal</keyword>
<dbReference type="InterPro" id="IPR036514">
    <property type="entry name" value="SGNH_hydro_sf"/>
</dbReference>
<dbReference type="RefSeq" id="WP_051658975.1">
    <property type="nucleotide sequence ID" value="NZ_LR215050.1"/>
</dbReference>
<dbReference type="STRING" id="1408416.GCA_000702765_00539"/>
<dbReference type="Gene3D" id="3.40.50.1110">
    <property type="entry name" value="SGNH hydrolase"/>
    <property type="match status" value="1"/>
</dbReference>